<organism evidence="2 3">
    <name type="scientific">Pristionchus entomophagus</name>
    <dbReference type="NCBI Taxonomy" id="358040"/>
    <lineage>
        <taxon>Eukaryota</taxon>
        <taxon>Metazoa</taxon>
        <taxon>Ecdysozoa</taxon>
        <taxon>Nematoda</taxon>
        <taxon>Chromadorea</taxon>
        <taxon>Rhabditida</taxon>
        <taxon>Rhabditina</taxon>
        <taxon>Diplogasteromorpha</taxon>
        <taxon>Diplogasteroidea</taxon>
        <taxon>Neodiplogasteridae</taxon>
        <taxon>Pristionchus</taxon>
    </lineage>
</organism>
<dbReference type="EMBL" id="BTSX01000001">
    <property type="protein sequence ID" value="GMS81166.1"/>
    <property type="molecule type" value="Genomic_DNA"/>
</dbReference>
<evidence type="ECO:0000313" key="3">
    <source>
        <dbReference type="Proteomes" id="UP001432027"/>
    </source>
</evidence>
<keyword evidence="1" id="KW-0472">Membrane</keyword>
<sequence length="99" mass="11313">FSLLPTTQCDLDNFKLDACLINRCEDKSDTNLILFSIEDRPDIKDNTCSIFIQIKKLAERRLVVFVYIQLILFGGLSLTMGDLTFKMDKKAEKGNTFSI</sequence>
<evidence type="ECO:0000313" key="2">
    <source>
        <dbReference type="EMBL" id="GMS81166.1"/>
    </source>
</evidence>
<keyword evidence="3" id="KW-1185">Reference proteome</keyword>
<gene>
    <name evidence="2" type="ORF">PENTCL1PPCAC_3341</name>
</gene>
<protein>
    <submittedName>
        <fullName evidence="2">Uncharacterized protein</fullName>
    </submittedName>
</protein>
<name>A0AAV5SCW1_9BILA</name>
<proteinExistence type="predicted"/>
<feature type="non-terminal residue" evidence="2">
    <location>
        <position position="1"/>
    </location>
</feature>
<keyword evidence="1" id="KW-0812">Transmembrane</keyword>
<evidence type="ECO:0000256" key="1">
    <source>
        <dbReference type="SAM" id="Phobius"/>
    </source>
</evidence>
<feature type="transmembrane region" description="Helical" evidence="1">
    <location>
        <begin position="62"/>
        <end position="80"/>
    </location>
</feature>
<accession>A0AAV5SCW1</accession>
<reference evidence="2" key="1">
    <citation type="submission" date="2023-10" db="EMBL/GenBank/DDBJ databases">
        <title>Genome assembly of Pristionchus species.</title>
        <authorList>
            <person name="Yoshida K."/>
            <person name="Sommer R.J."/>
        </authorList>
    </citation>
    <scope>NUCLEOTIDE SEQUENCE</scope>
    <source>
        <strain evidence="2">RS0144</strain>
    </source>
</reference>
<dbReference type="Proteomes" id="UP001432027">
    <property type="component" value="Unassembled WGS sequence"/>
</dbReference>
<comment type="caution">
    <text evidence="2">The sequence shown here is derived from an EMBL/GenBank/DDBJ whole genome shotgun (WGS) entry which is preliminary data.</text>
</comment>
<feature type="non-terminal residue" evidence="2">
    <location>
        <position position="99"/>
    </location>
</feature>
<dbReference type="AlphaFoldDB" id="A0AAV5SCW1"/>
<keyword evidence="1" id="KW-1133">Transmembrane helix</keyword>